<gene>
    <name evidence="5" type="ORF">G4D61_16330</name>
</gene>
<keyword evidence="6" id="KW-1185">Reference proteome</keyword>
<dbReference type="GO" id="GO:0016020">
    <property type="term" value="C:membrane"/>
    <property type="evidence" value="ECO:0007669"/>
    <property type="project" value="InterPro"/>
</dbReference>
<keyword evidence="3" id="KW-0472">Membrane</keyword>
<dbReference type="InterPro" id="IPR000620">
    <property type="entry name" value="EamA_dom"/>
</dbReference>
<sequence length="310" mass="34957">MLQISTETEVAMFKKKKPIAMFKMIISMIIFGSIGFLSEHTNLPSLELVFVRCFCATVCLSIFWILSGQFKREKWYGREVVHTLVCGFFLVCNWLFLFKAFGETSVTIAISVYHLAPVLVLLFGSILYKEKLTFISIISMIICFAGTILISNTSLYSFNQFLSSGMIWALLAALFYCFTTLTGKGIHHLSPLATTILQTLLGVMMLCPFVHFHLFTNLTHLNWIAVLTTGIIHTGIVYLLFFDSLRVLPTTLISILVFLDPCVAILLDILFTGFHPNLLQTLGIIFIFSGMAFTLIKKDKSVRKNQTVLD</sequence>
<evidence type="ECO:0000313" key="6">
    <source>
        <dbReference type="Proteomes" id="UP000476934"/>
    </source>
</evidence>
<evidence type="ECO:0000256" key="2">
    <source>
        <dbReference type="ARBA" id="ARBA00007362"/>
    </source>
</evidence>
<organism evidence="5 6">
    <name type="scientific">Heyndrickxia ginsengihumi</name>
    <dbReference type="NCBI Taxonomy" id="363870"/>
    <lineage>
        <taxon>Bacteria</taxon>
        <taxon>Bacillati</taxon>
        <taxon>Bacillota</taxon>
        <taxon>Bacilli</taxon>
        <taxon>Bacillales</taxon>
        <taxon>Bacillaceae</taxon>
        <taxon>Heyndrickxia</taxon>
    </lineage>
</organism>
<feature type="transmembrane region" description="Helical" evidence="3">
    <location>
        <begin position="80"/>
        <end position="101"/>
    </location>
</feature>
<dbReference type="InterPro" id="IPR037185">
    <property type="entry name" value="EmrE-like"/>
</dbReference>
<name>A0A6M0PAH5_9BACI</name>
<dbReference type="PANTHER" id="PTHR22911:SF102">
    <property type="entry name" value="MEMBRANE PROTEIN"/>
    <property type="match status" value="1"/>
</dbReference>
<keyword evidence="3" id="KW-0812">Transmembrane</keyword>
<evidence type="ECO:0000256" key="3">
    <source>
        <dbReference type="SAM" id="Phobius"/>
    </source>
</evidence>
<feature type="domain" description="EamA" evidence="4">
    <location>
        <begin position="164"/>
        <end position="295"/>
    </location>
</feature>
<feature type="domain" description="EamA" evidence="4">
    <location>
        <begin position="20"/>
        <end position="151"/>
    </location>
</feature>
<feature type="transmembrane region" description="Helical" evidence="3">
    <location>
        <begin position="134"/>
        <end position="155"/>
    </location>
</feature>
<feature type="transmembrane region" description="Helical" evidence="3">
    <location>
        <begin position="161"/>
        <end position="181"/>
    </location>
</feature>
<dbReference type="FunFam" id="1.10.3730.20:FF:000010">
    <property type="entry name" value="EamA family transporter"/>
    <property type="match status" value="1"/>
</dbReference>
<evidence type="ECO:0000313" key="5">
    <source>
        <dbReference type="EMBL" id="NEY21511.1"/>
    </source>
</evidence>
<proteinExistence type="inferred from homology"/>
<dbReference type="SUPFAM" id="SSF103481">
    <property type="entry name" value="Multidrug resistance efflux transporter EmrE"/>
    <property type="match status" value="2"/>
</dbReference>
<feature type="transmembrane region" description="Helical" evidence="3">
    <location>
        <begin position="107"/>
        <end position="127"/>
    </location>
</feature>
<keyword evidence="3" id="KW-1133">Transmembrane helix</keyword>
<dbReference type="AlphaFoldDB" id="A0A6M0PAH5"/>
<protein>
    <submittedName>
        <fullName evidence="5">DMT family transporter</fullName>
    </submittedName>
</protein>
<dbReference type="Proteomes" id="UP000476934">
    <property type="component" value="Unassembled WGS sequence"/>
</dbReference>
<dbReference type="EMBL" id="JAAIWK010000036">
    <property type="protein sequence ID" value="NEY21511.1"/>
    <property type="molecule type" value="Genomic_DNA"/>
</dbReference>
<accession>A0A6M0PAH5</accession>
<reference evidence="5 6" key="1">
    <citation type="submission" date="2020-03" db="EMBL/GenBank/DDBJ databases">
        <title>Bacillus aquiflavi sp. nov., isolated from yellow water of strong flavor Chinese baijiu in Yibin region of China.</title>
        <authorList>
            <person name="Xie J."/>
        </authorList>
    </citation>
    <scope>NUCLEOTIDE SEQUENCE [LARGE SCALE GENOMIC DNA]</scope>
    <source>
        <strain evidence="5 6">Gsoil 114</strain>
    </source>
</reference>
<feature type="transmembrane region" description="Helical" evidence="3">
    <location>
        <begin position="278"/>
        <end position="296"/>
    </location>
</feature>
<comment type="similarity">
    <text evidence="2">Belongs to the EamA transporter family.</text>
</comment>
<dbReference type="Pfam" id="PF00892">
    <property type="entry name" value="EamA"/>
    <property type="match status" value="2"/>
</dbReference>
<feature type="transmembrane region" description="Helical" evidence="3">
    <location>
        <begin position="193"/>
        <end position="215"/>
    </location>
</feature>
<evidence type="ECO:0000259" key="4">
    <source>
        <dbReference type="Pfam" id="PF00892"/>
    </source>
</evidence>
<feature type="transmembrane region" description="Helical" evidence="3">
    <location>
        <begin position="20"/>
        <end position="37"/>
    </location>
</feature>
<feature type="transmembrane region" description="Helical" evidence="3">
    <location>
        <begin position="221"/>
        <end position="241"/>
    </location>
</feature>
<comment type="subcellular location">
    <subcellularLocation>
        <location evidence="1">Endomembrane system</location>
        <topology evidence="1">Multi-pass membrane protein</topology>
    </subcellularLocation>
</comment>
<feature type="transmembrane region" description="Helical" evidence="3">
    <location>
        <begin position="49"/>
        <end position="68"/>
    </location>
</feature>
<comment type="caution">
    <text evidence="5">The sequence shown here is derived from an EMBL/GenBank/DDBJ whole genome shotgun (WGS) entry which is preliminary data.</text>
</comment>
<feature type="transmembrane region" description="Helical" evidence="3">
    <location>
        <begin position="253"/>
        <end position="272"/>
    </location>
</feature>
<dbReference type="Gene3D" id="1.10.3730.20">
    <property type="match status" value="1"/>
</dbReference>
<evidence type="ECO:0000256" key="1">
    <source>
        <dbReference type="ARBA" id="ARBA00004127"/>
    </source>
</evidence>
<dbReference type="PANTHER" id="PTHR22911">
    <property type="entry name" value="ACYL-MALONYL CONDENSING ENZYME-RELATED"/>
    <property type="match status" value="1"/>
</dbReference>